<evidence type="ECO:0000313" key="3">
    <source>
        <dbReference type="Proteomes" id="UP000322524"/>
    </source>
</evidence>
<keyword evidence="1" id="KW-0812">Transmembrane</keyword>
<proteinExistence type="predicted"/>
<sequence>MSDKKKLEQNQREQPMGFMTKVIVTGFVGGVFWSIIGYIAYIFSFTEISPNVVLQPWALGDWKKGWLGYVISIILLGLFGIGAALIYAATLKKFQQFWIGIVYGIALWGLVFFLLNPMFPSIKTVKELTLDTNVTNVCLYILFGVFVGYSISFEHNEMQNQDKQHSQEQTQSSTNE</sequence>
<evidence type="ECO:0000256" key="1">
    <source>
        <dbReference type="SAM" id="Phobius"/>
    </source>
</evidence>
<accession>A0A5D4T0S4</accession>
<reference evidence="2 3" key="1">
    <citation type="submission" date="2019-08" db="EMBL/GenBank/DDBJ databases">
        <title>Bacillus genomes from the desert of Cuatro Cienegas, Coahuila.</title>
        <authorList>
            <person name="Olmedo-Alvarez G."/>
        </authorList>
    </citation>
    <scope>NUCLEOTIDE SEQUENCE [LARGE SCALE GENOMIC DNA]</scope>
    <source>
        <strain evidence="2 3">CH28_1T</strain>
    </source>
</reference>
<protein>
    <recommendedName>
        <fullName evidence="4">Membrane protein YqhR</fullName>
    </recommendedName>
</protein>
<dbReference type="STRING" id="79883.GCA_001636495_02070"/>
<organism evidence="2 3">
    <name type="scientific">Sutcliffiella horikoshii</name>
    <dbReference type="NCBI Taxonomy" id="79883"/>
    <lineage>
        <taxon>Bacteria</taxon>
        <taxon>Bacillati</taxon>
        <taxon>Bacillota</taxon>
        <taxon>Bacilli</taxon>
        <taxon>Bacillales</taxon>
        <taxon>Bacillaceae</taxon>
        <taxon>Sutcliffiella</taxon>
    </lineage>
</organism>
<dbReference type="EMBL" id="VTEV01000004">
    <property type="protein sequence ID" value="TYS68102.1"/>
    <property type="molecule type" value="Genomic_DNA"/>
</dbReference>
<dbReference type="Proteomes" id="UP000322524">
    <property type="component" value="Unassembled WGS sequence"/>
</dbReference>
<keyword evidence="1" id="KW-1133">Transmembrane helix</keyword>
<evidence type="ECO:0000313" key="2">
    <source>
        <dbReference type="EMBL" id="TYS68102.1"/>
    </source>
</evidence>
<dbReference type="OrthoDB" id="2691442at2"/>
<keyword evidence="1" id="KW-0472">Membrane</keyword>
<feature type="transmembrane region" description="Helical" evidence="1">
    <location>
        <begin position="66"/>
        <end position="90"/>
    </location>
</feature>
<dbReference type="AlphaFoldDB" id="A0A5D4T0S4"/>
<feature type="transmembrane region" description="Helical" evidence="1">
    <location>
        <begin position="134"/>
        <end position="153"/>
    </location>
</feature>
<comment type="caution">
    <text evidence="2">The sequence shown here is derived from an EMBL/GenBank/DDBJ whole genome shotgun (WGS) entry which is preliminary data.</text>
</comment>
<gene>
    <name evidence="2" type="ORF">FZC76_10135</name>
</gene>
<dbReference type="Pfam" id="PF11085">
    <property type="entry name" value="YqhR"/>
    <property type="match status" value="1"/>
</dbReference>
<dbReference type="RefSeq" id="WP_148988085.1">
    <property type="nucleotide sequence ID" value="NZ_VTEV01000004.1"/>
</dbReference>
<dbReference type="InterPro" id="IPR024563">
    <property type="entry name" value="YqhR"/>
</dbReference>
<evidence type="ECO:0008006" key="4">
    <source>
        <dbReference type="Google" id="ProtNLM"/>
    </source>
</evidence>
<feature type="transmembrane region" description="Helical" evidence="1">
    <location>
        <begin position="21"/>
        <end position="46"/>
    </location>
</feature>
<name>A0A5D4T0S4_9BACI</name>
<feature type="transmembrane region" description="Helical" evidence="1">
    <location>
        <begin position="97"/>
        <end position="114"/>
    </location>
</feature>